<dbReference type="RefSeq" id="WP_006639623.1">
    <property type="nucleotide sequence ID" value="NZ_BORD01000001.1"/>
</dbReference>
<evidence type="ECO:0000313" key="1">
    <source>
        <dbReference type="EMBL" id="ASB86792.1"/>
    </source>
</evidence>
<accession>A0ABM6LCA3</accession>
<name>A0ABM6LCA3_9BACI</name>
<proteinExistence type="predicted"/>
<evidence type="ECO:0000313" key="2">
    <source>
        <dbReference type="Proteomes" id="UP000196877"/>
    </source>
</evidence>
<reference evidence="1 2" key="1">
    <citation type="submission" date="2017-06" db="EMBL/GenBank/DDBJ databases">
        <title>Genome sequence of Bacillus sonorensis strain SRCM101395.</title>
        <authorList>
            <person name="Cho S.H."/>
        </authorList>
    </citation>
    <scope>NUCLEOTIDE SEQUENCE [LARGE SCALE GENOMIC DNA]</scope>
    <source>
        <strain evidence="1 2">SRCM101395</strain>
    </source>
</reference>
<organism evidence="1 2">
    <name type="scientific">Bacillus sonorensis</name>
    <dbReference type="NCBI Taxonomy" id="119858"/>
    <lineage>
        <taxon>Bacteria</taxon>
        <taxon>Bacillati</taxon>
        <taxon>Bacillota</taxon>
        <taxon>Bacilli</taxon>
        <taxon>Bacillales</taxon>
        <taxon>Bacillaceae</taxon>
        <taxon>Bacillus</taxon>
    </lineage>
</organism>
<protein>
    <submittedName>
        <fullName evidence="1">Uncharacterized protein</fullName>
    </submittedName>
</protein>
<gene>
    <name evidence="1" type="ORF">S101395_00237</name>
</gene>
<dbReference type="EMBL" id="CP021920">
    <property type="protein sequence ID" value="ASB86792.1"/>
    <property type="molecule type" value="Genomic_DNA"/>
</dbReference>
<keyword evidence="2" id="KW-1185">Reference proteome</keyword>
<sequence>MKLLELNQFRMDKDVYFMEVFPGKIVINDDYEGIMVLDDQLNVIETIGVEDIVIDASFKNAATKELAVFFHDDKRLFYFNFDSMTCQECNVKEDIPVLSKYYVWGSDEVIFATYDEDFYRYSMKENKFAKIEQTYVKDQYESFYLFWSETKDLPVVRYDMDQLEIIVNTRNNRYYAYQSDQDKVYLKSNYKPHDVEYSGEAAMFIQENIIELTAESNQMTLEPGDQMTFLRGRFLSPDKIAVLSSHNDDLLSQINIYQLTDET</sequence>
<dbReference type="Proteomes" id="UP000196877">
    <property type="component" value="Chromosome"/>
</dbReference>
<dbReference type="GeneID" id="92855718"/>